<evidence type="ECO:0000256" key="4">
    <source>
        <dbReference type="ARBA" id="ARBA00022827"/>
    </source>
</evidence>
<name>A0A1I2EP20_9BACI</name>
<dbReference type="STRING" id="930128.SAMN05192532_106136"/>
<evidence type="ECO:0000256" key="5">
    <source>
        <dbReference type="ARBA" id="ARBA00023002"/>
    </source>
</evidence>
<evidence type="ECO:0000256" key="6">
    <source>
        <dbReference type="ARBA" id="ARBA00052546"/>
    </source>
</evidence>
<evidence type="ECO:0000256" key="7">
    <source>
        <dbReference type="RuleBase" id="RU362125"/>
    </source>
</evidence>
<dbReference type="InterPro" id="IPR049426">
    <property type="entry name" value="Acyl-CoA-dh-like_C"/>
</dbReference>
<dbReference type="Pfam" id="PF21263">
    <property type="entry name" value="Acyl-CoA-dh_C"/>
    <property type="match status" value="1"/>
</dbReference>
<evidence type="ECO:0000259" key="11">
    <source>
        <dbReference type="Pfam" id="PF21263"/>
    </source>
</evidence>
<dbReference type="FunFam" id="2.40.110.10:FF:000001">
    <property type="entry name" value="Acyl-CoA dehydrogenase, mitochondrial"/>
    <property type="match status" value="1"/>
</dbReference>
<evidence type="ECO:0008006" key="14">
    <source>
        <dbReference type="Google" id="ProtNLM"/>
    </source>
</evidence>
<dbReference type="PROSITE" id="PS00072">
    <property type="entry name" value="ACYL_COA_DH_1"/>
    <property type="match status" value="1"/>
</dbReference>
<dbReference type="InterPro" id="IPR009075">
    <property type="entry name" value="AcylCo_DH/oxidase_C"/>
</dbReference>
<dbReference type="InterPro" id="IPR036250">
    <property type="entry name" value="AcylCo_DH-like_C"/>
</dbReference>
<comment type="cofactor">
    <cofactor evidence="1 7">
        <name>FAD</name>
        <dbReference type="ChEBI" id="CHEBI:57692"/>
    </cofactor>
</comment>
<dbReference type="OrthoDB" id="9802447at2"/>
<keyword evidence="4 7" id="KW-0274">FAD</keyword>
<dbReference type="Gene3D" id="1.20.140.10">
    <property type="entry name" value="Butyryl-CoA Dehydrogenase, subunit A, domain 3"/>
    <property type="match status" value="2"/>
</dbReference>
<dbReference type="InterPro" id="IPR006089">
    <property type="entry name" value="Acyl-CoA_DH_CS"/>
</dbReference>
<evidence type="ECO:0000259" key="10">
    <source>
        <dbReference type="Pfam" id="PF02771"/>
    </source>
</evidence>
<dbReference type="SUPFAM" id="SSF56645">
    <property type="entry name" value="Acyl-CoA dehydrogenase NM domain-like"/>
    <property type="match status" value="1"/>
</dbReference>
<dbReference type="FunFam" id="1.10.540.10:FF:000001">
    <property type="entry name" value="Very long-chain-specific acyl-CoA dehydrogenase, mitochondrial"/>
    <property type="match status" value="1"/>
</dbReference>
<evidence type="ECO:0000256" key="2">
    <source>
        <dbReference type="ARBA" id="ARBA00009347"/>
    </source>
</evidence>
<comment type="catalytic activity">
    <reaction evidence="6">
        <text>a 2,3-saturated acyl-CoA + A = a 2,3-dehydroacyl-CoA + AH2</text>
        <dbReference type="Rhea" id="RHEA:48608"/>
        <dbReference type="ChEBI" id="CHEBI:13193"/>
        <dbReference type="ChEBI" id="CHEBI:17499"/>
        <dbReference type="ChEBI" id="CHEBI:60015"/>
        <dbReference type="ChEBI" id="CHEBI:65111"/>
    </reaction>
</comment>
<dbReference type="Gene3D" id="2.40.110.10">
    <property type="entry name" value="Butyryl-CoA Dehydrogenase, subunit A, domain 2"/>
    <property type="match status" value="1"/>
</dbReference>
<keyword evidence="3 7" id="KW-0285">Flavoprotein</keyword>
<evidence type="ECO:0000259" key="8">
    <source>
        <dbReference type="Pfam" id="PF00441"/>
    </source>
</evidence>
<dbReference type="InterPro" id="IPR013786">
    <property type="entry name" value="AcylCoA_DH/ox_N"/>
</dbReference>
<dbReference type="Pfam" id="PF02771">
    <property type="entry name" value="Acyl-CoA_dh_N"/>
    <property type="match status" value="1"/>
</dbReference>
<keyword evidence="5 7" id="KW-0560">Oxidoreductase</keyword>
<dbReference type="FunFam" id="1.20.140.10:FF:000019">
    <property type="entry name" value="Acyl-CoA dehydrogenase"/>
    <property type="match status" value="1"/>
</dbReference>
<dbReference type="SUPFAM" id="SSF47203">
    <property type="entry name" value="Acyl-CoA dehydrogenase C-terminal domain-like"/>
    <property type="match status" value="1"/>
</dbReference>
<dbReference type="EMBL" id="FONT01000006">
    <property type="protein sequence ID" value="SFE94367.1"/>
    <property type="molecule type" value="Genomic_DNA"/>
</dbReference>
<evidence type="ECO:0000259" key="9">
    <source>
        <dbReference type="Pfam" id="PF02770"/>
    </source>
</evidence>
<reference evidence="12 13" key="1">
    <citation type="submission" date="2016-10" db="EMBL/GenBank/DDBJ databases">
        <authorList>
            <person name="de Groot N.N."/>
        </authorList>
    </citation>
    <scope>NUCLEOTIDE SEQUENCE [LARGE SCALE GENOMIC DNA]</scope>
    <source>
        <strain evidence="12 13">DSM 23995</strain>
    </source>
</reference>
<evidence type="ECO:0000313" key="13">
    <source>
        <dbReference type="Proteomes" id="UP000199516"/>
    </source>
</evidence>
<dbReference type="GO" id="GO:0003995">
    <property type="term" value="F:acyl-CoA dehydrogenase activity"/>
    <property type="evidence" value="ECO:0007669"/>
    <property type="project" value="InterPro"/>
</dbReference>
<dbReference type="Pfam" id="PF02770">
    <property type="entry name" value="Acyl-CoA_dh_M"/>
    <property type="match status" value="1"/>
</dbReference>
<dbReference type="InterPro" id="IPR046373">
    <property type="entry name" value="Acyl-CoA_Oxase/DH_mid-dom_sf"/>
</dbReference>
<feature type="domain" description="Acyl-CoA dehydrogenase/oxidase N-terminal" evidence="10">
    <location>
        <begin position="31"/>
        <end position="143"/>
    </location>
</feature>
<dbReference type="InterPro" id="IPR006091">
    <property type="entry name" value="Acyl-CoA_Oxase/DH_mid-dom"/>
</dbReference>
<feature type="domain" description="Acyl-CoA dehydrogenase-like C-terminal" evidence="11">
    <location>
        <begin position="464"/>
        <end position="566"/>
    </location>
</feature>
<protein>
    <recommendedName>
        <fullName evidence="14">Acyl-CoA dehydrogenase</fullName>
    </recommendedName>
</protein>
<evidence type="ECO:0000256" key="3">
    <source>
        <dbReference type="ARBA" id="ARBA00022630"/>
    </source>
</evidence>
<feature type="domain" description="Acyl-CoA oxidase/dehydrogenase middle" evidence="9">
    <location>
        <begin position="147"/>
        <end position="239"/>
    </location>
</feature>
<dbReference type="Pfam" id="PF00441">
    <property type="entry name" value="Acyl-CoA_dh_1"/>
    <property type="match status" value="1"/>
</dbReference>
<organism evidence="12 13">
    <name type="scientific">Alteribacillus iranensis</name>
    <dbReference type="NCBI Taxonomy" id="930128"/>
    <lineage>
        <taxon>Bacteria</taxon>
        <taxon>Bacillati</taxon>
        <taxon>Bacillota</taxon>
        <taxon>Bacilli</taxon>
        <taxon>Bacillales</taxon>
        <taxon>Bacillaceae</taxon>
        <taxon>Alteribacillus</taxon>
    </lineage>
</organism>
<proteinExistence type="inferred from homology"/>
<dbReference type="PANTHER" id="PTHR43884">
    <property type="entry name" value="ACYL-COA DEHYDROGENASE"/>
    <property type="match status" value="1"/>
</dbReference>
<comment type="similarity">
    <text evidence="2 7">Belongs to the acyl-CoA dehydrogenase family.</text>
</comment>
<sequence>MSHTLKVGLRGGGFLFDTLKAEDVFTPEDMTDEQKMIAKTTEDFVIGEVVPLKEKIEDQQFDISKRLLKEAGKLGLLSADVPEKYEGLGLDKISSTLIAEKFSRGGAFSLSQGAHVGIGTLPIVFFGNEEQKKKYLPDLASGKKIAAYALTEPSSGSDALSAKTQAVLNKEGTHYILNGEKQWITNSGFADVFIVYAKIDGKDFSAFIVNSDSEGVSTGPEEKKMGIKGSSTRTVLLENAKVPKDNLLGEPGKGHIIAFNILNVGRYKLGAGCVGAAKRAIELAATYAKERKQFNTPIGHFGAIQEKLGTMAAETFALESTIYRTGGLIEKRLGNLTEEEQEDGSKVADAIAEYAIECSLNKIAGSETLDVVADEAVQIHGGYGFMSEYEIETIYRDSRINRIFEGTNEINRLLVPDMIFKRSRKGKLPFLQAAEELKKNIVTMELKMSEEKPLAREKILLENGKNIFLLVAGAGFQKYGTSFEHEQEVLMKITNIASDIYGMESIILRTEKVQNTQELKEGTMKNLLTSIFCQEAFQRIENAAKESLIHIEEGDTLLMFLSMLRKLTRHKPIDVISLKREVATMLLKHERYIVS</sequence>
<dbReference type="RefSeq" id="WP_091662850.1">
    <property type="nucleotide sequence ID" value="NZ_FONT01000006.1"/>
</dbReference>
<dbReference type="AlphaFoldDB" id="A0A1I2EP20"/>
<feature type="domain" description="Acyl-CoA dehydrogenase/oxidase C-terminal" evidence="8">
    <location>
        <begin position="252"/>
        <end position="415"/>
    </location>
</feature>
<dbReference type="InterPro" id="IPR037069">
    <property type="entry name" value="AcylCoA_DH/ox_N_sf"/>
</dbReference>
<keyword evidence="13" id="KW-1185">Reference proteome</keyword>
<accession>A0A1I2EP20</accession>
<dbReference type="InterPro" id="IPR009100">
    <property type="entry name" value="AcylCoA_DH/oxidase_NM_dom_sf"/>
</dbReference>
<evidence type="ECO:0000256" key="1">
    <source>
        <dbReference type="ARBA" id="ARBA00001974"/>
    </source>
</evidence>
<evidence type="ECO:0000313" key="12">
    <source>
        <dbReference type="EMBL" id="SFE94367.1"/>
    </source>
</evidence>
<dbReference type="Proteomes" id="UP000199516">
    <property type="component" value="Unassembled WGS sequence"/>
</dbReference>
<dbReference type="Gene3D" id="1.10.540.10">
    <property type="entry name" value="Acyl-CoA dehydrogenase/oxidase, N-terminal domain"/>
    <property type="match status" value="1"/>
</dbReference>
<dbReference type="PANTHER" id="PTHR43884:SF12">
    <property type="entry name" value="ISOVALERYL-COA DEHYDROGENASE, MITOCHONDRIAL-RELATED"/>
    <property type="match status" value="1"/>
</dbReference>
<gene>
    <name evidence="12" type="ORF">SAMN05192532_106136</name>
</gene>
<dbReference type="GO" id="GO:0050660">
    <property type="term" value="F:flavin adenine dinucleotide binding"/>
    <property type="evidence" value="ECO:0007669"/>
    <property type="project" value="InterPro"/>
</dbReference>